<comment type="caution">
    <text evidence="2">The sequence shown here is derived from an EMBL/GenBank/DDBJ whole genome shotgun (WGS) entry which is preliminary data.</text>
</comment>
<organism evidence="2">
    <name type="scientific">bioreactor metagenome</name>
    <dbReference type="NCBI Taxonomy" id="1076179"/>
    <lineage>
        <taxon>unclassified sequences</taxon>
        <taxon>metagenomes</taxon>
        <taxon>ecological metagenomes</taxon>
    </lineage>
</organism>
<feature type="compositionally biased region" description="Basic and acidic residues" evidence="1">
    <location>
        <begin position="100"/>
        <end position="113"/>
    </location>
</feature>
<reference evidence="2" key="1">
    <citation type="submission" date="2019-08" db="EMBL/GenBank/DDBJ databases">
        <authorList>
            <person name="Kucharzyk K."/>
            <person name="Murdoch R.W."/>
            <person name="Higgins S."/>
            <person name="Loffler F."/>
        </authorList>
    </citation>
    <scope>NUCLEOTIDE SEQUENCE</scope>
</reference>
<dbReference type="AlphaFoldDB" id="A0A644YMJ6"/>
<evidence type="ECO:0000313" key="2">
    <source>
        <dbReference type="EMBL" id="MPM27713.1"/>
    </source>
</evidence>
<name>A0A644YMJ6_9ZZZZ</name>
<protein>
    <submittedName>
        <fullName evidence="2">Uncharacterized protein</fullName>
    </submittedName>
</protein>
<gene>
    <name evidence="2" type="ORF">SDC9_74226</name>
</gene>
<accession>A0A644YMJ6</accession>
<evidence type="ECO:0000256" key="1">
    <source>
        <dbReference type="SAM" id="MobiDB-lite"/>
    </source>
</evidence>
<sequence length="246" mass="26829">MLRLVSRDEEERDECVMSDLPLPGQRIALRWRDQDGPRELIGYVCGMGPDGLAMLDRTLAPRLLAWDTLESWRGVPQVPRGRDPLAADRALLDRMATDHRLVDDRTPDHDPMDHNPANHGPAEDNPADHRPAGVPRPEADADRTPGADAVCQVARLCDLLGPAIPEQGPEAYDTGGDTAACALGTASGRAVVVGEWATVRLTDGDRADEVVTALARWAAYRDARNVQLRGTDRVLAGFTVLPLRRT</sequence>
<dbReference type="EMBL" id="VSSQ01005066">
    <property type="protein sequence ID" value="MPM27713.1"/>
    <property type="molecule type" value="Genomic_DNA"/>
</dbReference>
<feature type="compositionally biased region" description="Basic and acidic residues" evidence="1">
    <location>
        <begin position="126"/>
        <end position="145"/>
    </location>
</feature>
<proteinExistence type="predicted"/>
<feature type="region of interest" description="Disordered" evidence="1">
    <location>
        <begin position="100"/>
        <end position="145"/>
    </location>
</feature>